<sequence length="161" mass="18193">MRGLIGNWIPRPSGLASKHSWTNEKKLKDTRSDPTQFSLQTLADWALWEKQKNRSDPLDQFPERMRRQMSGYIFRPFFPSGSRPEFAKTHGSAHHAQCTAYYVMQAASCVLLSLTADALDCETQNIDVCHGKGSLSRTEKEEEIDIDLPFGDEGLGILVHP</sequence>
<gene>
    <name evidence="1" type="ORF">OUZ56_004019</name>
</gene>
<keyword evidence="2" id="KW-1185">Reference proteome</keyword>
<proteinExistence type="predicted"/>
<accession>A0ABQ9YNI0</accession>
<dbReference type="EMBL" id="JAOYFB010000001">
    <property type="protein sequence ID" value="KAK4002173.1"/>
    <property type="molecule type" value="Genomic_DNA"/>
</dbReference>
<evidence type="ECO:0000313" key="2">
    <source>
        <dbReference type="Proteomes" id="UP001234178"/>
    </source>
</evidence>
<evidence type="ECO:0000313" key="1">
    <source>
        <dbReference type="EMBL" id="KAK4002173.1"/>
    </source>
</evidence>
<organism evidence="1 2">
    <name type="scientific">Daphnia magna</name>
    <dbReference type="NCBI Taxonomy" id="35525"/>
    <lineage>
        <taxon>Eukaryota</taxon>
        <taxon>Metazoa</taxon>
        <taxon>Ecdysozoa</taxon>
        <taxon>Arthropoda</taxon>
        <taxon>Crustacea</taxon>
        <taxon>Branchiopoda</taxon>
        <taxon>Diplostraca</taxon>
        <taxon>Cladocera</taxon>
        <taxon>Anomopoda</taxon>
        <taxon>Daphniidae</taxon>
        <taxon>Daphnia</taxon>
    </lineage>
</organism>
<name>A0ABQ9YNI0_9CRUS</name>
<protein>
    <submittedName>
        <fullName evidence="1">Uncharacterized protein</fullName>
    </submittedName>
</protein>
<dbReference type="Proteomes" id="UP001234178">
    <property type="component" value="Unassembled WGS sequence"/>
</dbReference>
<reference evidence="1 2" key="1">
    <citation type="journal article" date="2023" name="Nucleic Acids Res.">
        <title>The hologenome of Daphnia magna reveals possible DNA methylation and microbiome-mediated evolution of the host genome.</title>
        <authorList>
            <person name="Chaturvedi A."/>
            <person name="Li X."/>
            <person name="Dhandapani V."/>
            <person name="Marshall H."/>
            <person name="Kissane S."/>
            <person name="Cuenca-Cambronero M."/>
            <person name="Asole G."/>
            <person name="Calvet F."/>
            <person name="Ruiz-Romero M."/>
            <person name="Marangio P."/>
            <person name="Guigo R."/>
            <person name="Rago D."/>
            <person name="Mirbahai L."/>
            <person name="Eastwood N."/>
            <person name="Colbourne J.K."/>
            <person name="Zhou J."/>
            <person name="Mallon E."/>
            <person name="Orsini L."/>
        </authorList>
    </citation>
    <scope>NUCLEOTIDE SEQUENCE [LARGE SCALE GENOMIC DNA]</scope>
    <source>
        <strain evidence="1">LRV0_1</strain>
    </source>
</reference>
<comment type="caution">
    <text evidence="1">The sequence shown here is derived from an EMBL/GenBank/DDBJ whole genome shotgun (WGS) entry which is preliminary data.</text>
</comment>